<dbReference type="PROSITE" id="PS00375">
    <property type="entry name" value="UDPGT"/>
    <property type="match status" value="1"/>
</dbReference>
<dbReference type="CDD" id="cd03784">
    <property type="entry name" value="GT1_Gtf-like"/>
    <property type="match status" value="1"/>
</dbReference>
<keyword evidence="5" id="KW-1133">Transmembrane helix</keyword>
<evidence type="ECO:0000256" key="3">
    <source>
        <dbReference type="ARBA" id="ARBA00022679"/>
    </source>
</evidence>
<dbReference type="Pfam" id="PF00201">
    <property type="entry name" value="UDPGT"/>
    <property type="match status" value="1"/>
</dbReference>
<feature type="chain" id="PRO_5045010915" description="UDP-glucuronosyltransferase" evidence="5">
    <location>
        <begin position="23"/>
        <end position="520"/>
    </location>
</feature>
<protein>
    <recommendedName>
        <fullName evidence="5">UDP-glucuronosyltransferase</fullName>
        <ecNumber evidence="5">2.4.1.17</ecNumber>
    </recommendedName>
</protein>
<evidence type="ECO:0000313" key="6">
    <source>
        <dbReference type="EMBL" id="CAL8100664.1"/>
    </source>
</evidence>
<sequence length="520" mass="59252">MDLKGLLVTFFFHVFLIPNGLCENILFFHPVSTYSHRISVWPLVQKLVAKGHQITFISPYPCKTPLPNVTEIVPEPMSSFVHQYIHGDLDISRRIDGTMDLMQDNAPIVATMTCGMLFESPDIQKWLASDPHYDLVVVDWFMSDCALGLAYKFKAKTMYYAASCLTPLYYELFGFVPDTASVPEFEYHFSSPMSFYERFVTTVQPLVWTRKMGVSYDAVTDTLREKLNIPAMPHVKELAKNTSLFLLGEYVLDGYPQPLPPNIIRVGGMHCNEKINPLPKDLAEFVKGSSEGFVYISLGSGVNPNNLPQHFQDMFFNSIKKLTHIQFIWKWSGYKKTDLPKNLHIGEWFPQQDILGHPKLLAFVTQGGRPSIQESICHGAPVIGLPVMADQDLNSERLRDIGGAIVLQFASLTESTFQNAITEMASSKKYKTRMNQLSKIFHDRPMKPVDTALWWTEYVLRNENTAHLRSLSTNLTWYQRRSLDVWGTILLAITASITLLLYIIMLVLNFFKGGRKVKKE</sequence>
<keyword evidence="7" id="KW-1185">Reference proteome</keyword>
<evidence type="ECO:0000256" key="2">
    <source>
        <dbReference type="ARBA" id="ARBA00022676"/>
    </source>
</evidence>
<comment type="catalytic activity">
    <reaction evidence="5">
        <text>glucuronate acceptor + UDP-alpha-D-glucuronate = acceptor beta-D-glucuronoside + UDP + H(+)</text>
        <dbReference type="Rhea" id="RHEA:21032"/>
        <dbReference type="ChEBI" id="CHEBI:15378"/>
        <dbReference type="ChEBI" id="CHEBI:58052"/>
        <dbReference type="ChEBI" id="CHEBI:58223"/>
        <dbReference type="ChEBI" id="CHEBI:132367"/>
        <dbReference type="ChEBI" id="CHEBI:132368"/>
        <dbReference type="EC" id="2.4.1.17"/>
    </reaction>
</comment>
<dbReference type="EC" id="2.4.1.17" evidence="5"/>
<dbReference type="SUPFAM" id="SSF53756">
    <property type="entry name" value="UDP-Glycosyltransferase/glycogen phosphorylase"/>
    <property type="match status" value="1"/>
</dbReference>
<keyword evidence="2 4" id="KW-0328">Glycosyltransferase</keyword>
<evidence type="ECO:0000256" key="5">
    <source>
        <dbReference type="RuleBase" id="RU362059"/>
    </source>
</evidence>
<keyword evidence="5" id="KW-0812">Transmembrane</keyword>
<evidence type="ECO:0000313" key="7">
    <source>
        <dbReference type="Proteomes" id="UP001642540"/>
    </source>
</evidence>
<dbReference type="PANTHER" id="PTHR48043">
    <property type="entry name" value="EG:EG0003.4 PROTEIN-RELATED"/>
    <property type="match status" value="1"/>
</dbReference>
<dbReference type="InterPro" id="IPR035595">
    <property type="entry name" value="UDP_glycos_trans_CS"/>
</dbReference>
<proteinExistence type="inferred from homology"/>
<dbReference type="Gene3D" id="3.40.50.2000">
    <property type="entry name" value="Glycogen Phosphorylase B"/>
    <property type="match status" value="2"/>
</dbReference>
<dbReference type="InterPro" id="IPR002213">
    <property type="entry name" value="UDP_glucos_trans"/>
</dbReference>
<comment type="subcellular location">
    <subcellularLocation>
        <location evidence="5">Membrane</location>
        <topology evidence="5">Single-pass membrane protein</topology>
    </subcellularLocation>
</comment>
<keyword evidence="5" id="KW-0472">Membrane</keyword>
<organism evidence="6 7">
    <name type="scientific">Orchesella dallaii</name>
    <dbReference type="NCBI Taxonomy" id="48710"/>
    <lineage>
        <taxon>Eukaryota</taxon>
        <taxon>Metazoa</taxon>
        <taxon>Ecdysozoa</taxon>
        <taxon>Arthropoda</taxon>
        <taxon>Hexapoda</taxon>
        <taxon>Collembola</taxon>
        <taxon>Entomobryomorpha</taxon>
        <taxon>Entomobryoidea</taxon>
        <taxon>Orchesellidae</taxon>
        <taxon>Orchesellinae</taxon>
        <taxon>Orchesella</taxon>
    </lineage>
</organism>
<feature type="transmembrane region" description="Helical" evidence="5">
    <location>
        <begin position="485"/>
        <end position="511"/>
    </location>
</feature>
<dbReference type="Proteomes" id="UP001642540">
    <property type="component" value="Unassembled WGS sequence"/>
</dbReference>
<gene>
    <name evidence="6" type="ORF">ODALV1_LOCUS10597</name>
</gene>
<feature type="signal peptide" evidence="5">
    <location>
        <begin position="1"/>
        <end position="22"/>
    </location>
</feature>
<evidence type="ECO:0000256" key="4">
    <source>
        <dbReference type="RuleBase" id="RU003718"/>
    </source>
</evidence>
<keyword evidence="5" id="KW-0732">Signal</keyword>
<evidence type="ECO:0000256" key="1">
    <source>
        <dbReference type="ARBA" id="ARBA00009995"/>
    </source>
</evidence>
<dbReference type="InterPro" id="IPR050271">
    <property type="entry name" value="UDP-glycosyltransferase"/>
</dbReference>
<accession>A0ABP1QIP6</accession>
<keyword evidence="3 4" id="KW-0808">Transferase</keyword>
<reference evidence="6 7" key="1">
    <citation type="submission" date="2024-08" db="EMBL/GenBank/DDBJ databases">
        <authorList>
            <person name="Cucini C."/>
            <person name="Frati F."/>
        </authorList>
    </citation>
    <scope>NUCLEOTIDE SEQUENCE [LARGE SCALE GENOMIC DNA]</scope>
</reference>
<comment type="caution">
    <text evidence="6">The sequence shown here is derived from an EMBL/GenBank/DDBJ whole genome shotgun (WGS) entry which is preliminary data.</text>
</comment>
<name>A0ABP1QIP6_9HEXA</name>
<dbReference type="EMBL" id="CAXLJM020000033">
    <property type="protein sequence ID" value="CAL8100664.1"/>
    <property type="molecule type" value="Genomic_DNA"/>
</dbReference>
<comment type="similarity">
    <text evidence="1 4">Belongs to the UDP-glycosyltransferase family.</text>
</comment>
<dbReference type="PANTHER" id="PTHR48043:SF27">
    <property type="entry name" value="UDP-GLUCURONOSYLTRANSFERASE"/>
    <property type="match status" value="1"/>
</dbReference>